<dbReference type="EC" id="2.1.1.-" evidence="5"/>
<dbReference type="SUPFAM" id="SSF53335">
    <property type="entry name" value="S-adenosyl-L-methionine-dependent methyltransferases"/>
    <property type="match status" value="1"/>
</dbReference>
<organism evidence="5 6">
    <name type="scientific">Peribacillus frigoritolerans</name>
    <dbReference type="NCBI Taxonomy" id="450367"/>
    <lineage>
        <taxon>Bacteria</taxon>
        <taxon>Bacillati</taxon>
        <taxon>Bacillota</taxon>
        <taxon>Bacilli</taxon>
        <taxon>Bacillales</taxon>
        <taxon>Bacillaceae</taxon>
        <taxon>Peribacillus</taxon>
    </lineage>
</organism>
<evidence type="ECO:0000256" key="2">
    <source>
        <dbReference type="ARBA" id="ARBA00022679"/>
    </source>
</evidence>
<evidence type="ECO:0000256" key="3">
    <source>
        <dbReference type="ARBA" id="ARBA00022691"/>
    </source>
</evidence>
<dbReference type="AlphaFoldDB" id="A0AA90PE68"/>
<dbReference type="Pfam" id="PF08241">
    <property type="entry name" value="Methyltransf_11"/>
    <property type="match status" value="1"/>
</dbReference>
<accession>A0AA90PE68</accession>
<proteinExistence type="predicted"/>
<name>A0AA90PE68_9BACI</name>
<keyword evidence="1 5" id="KW-0489">Methyltransferase</keyword>
<keyword evidence="3" id="KW-0949">S-adenosyl-L-methionine</keyword>
<dbReference type="Gene3D" id="3.40.50.150">
    <property type="entry name" value="Vaccinia Virus protein VP39"/>
    <property type="match status" value="1"/>
</dbReference>
<dbReference type="InterPro" id="IPR013216">
    <property type="entry name" value="Methyltransf_11"/>
</dbReference>
<evidence type="ECO:0000256" key="1">
    <source>
        <dbReference type="ARBA" id="ARBA00022603"/>
    </source>
</evidence>
<sequence>MKQNIYDHPEFFQSYRNLRESESNYNDLLEQPTLRDMLPELKNKIVLDVGCGMGDFAKYCVKEQAREVVAIDISKKMIQVAQQRNSHERINYVNIAIEDLQLKQHEFDVVVSSLALHYIRDYDVVIKKINFSLKKMGVFLFSIEHPIVTARRNMDNWIVDKENNRSHYAVDHYQEEGERQQHWYIDGIVKYHRTFSTLINGLILNGFQIEQIIEPIPNNKALNSLPKIINEMRKPSFMIIRAKKVW</sequence>
<dbReference type="GO" id="GO:0008757">
    <property type="term" value="F:S-adenosylmethionine-dependent methyltransferase activity"/>
    <property type="evidence" value="ECO:0007669"/>
    <property type="project" value="InterPro"/>
</dbReference>
<dbReference type="PANTHER" id="PTHR43464">
    <property type="entry name" value="METHYLTRANSFERASE"/>
    <property type="match status" value="1"/>
</dbReference>
<protein>
    <submittedName>
        <fullName evidence="5">Class I SAM-dependent methyltransferase</fullName>
        <ecNumber evidence="5">2.1.1.-</ecNumber>
    </submittedName>
</protein>
<dbReference type="InterPro" id="IPR029063">
    <property type="entry name" value="SAM-dependent_MTases_sf"/>
</dbReference>
<feature type="domain" description="Methyltransferase type 11" evidence="4">
    <location>
        <begin position="47"/>
        <end position="141"/>
    </location>
</feature>
<dbReference type="PANTHER" id="PTHR43464:SF19">
    <property type="entry name" value="UBIQUINONE BIOSYNTHESIS O-METHYLTRANSFERASE, MITOCHONDRIAL"/>
    <property type="match status" value="1"/>
</dbReference>
<dbReference type="Proteomes" id="UP001178275">
    <property type="component" value="Unassembled WGS sequence"/>
</dbReference>
<gene>
    <name evidence="5" type="ORF">Q8G36_17865</name>
</gene>
<evidence type="ECO:0000259" key="4">
    <source>
        <dbReference type="Pfam" id="PF08241"/>
    </source>
</evidence>
<dbReference type="GO" id="GO:0032259">
    <property type="term" value="P:methylation"/>
    <property type="evidence" value="ECO:0007669"/>
    <property type="project" value="UniProtKB-KW"/>
</dbReference>
<evidence type="ECO:0000313" key="6">
    <source>
        <dbReference type="Proteomes" id="UP001178275"/>
    </source>
</evidence>
<dbReference type="EMBL" id="JAUUTW010000019">
    <property type="protein sequence ID" value="MDP1452871.1"/>
    <property type="molecule type" value="Genomic_DNA"/>
</dbReference>
<evidence type="ECO:0000313" key="5">
    <source>
        <dbReference type="EMBL" id="MDP1452871.1"/>
    </source>
</evidence>
<comment type="caution">
    <text evidence="5">The sequence shown here is derived from an EMBL/GenBank/DDBJ whole genome shotgun (WGS) entry which is preliminary data.</text>
</comment>
<reference evidence="5" key="1">
    <citation type="submission" date="2023-07" db="EMBL/GenBank/DDBJ databases">
        <title>Murine gut Bacillus species.</title>
        <authorList>
            <person name="Gutman E."/>
            <person name="Hashuel R."/>
            <person name="Litvak Y."/>
        </authorList>
    </citation>
    <scope>NUCLEOTIDE SEQUENCE</scope>
    <source>
        <strain evidence="5">RU293</strain>
    </source>
</reference>
<dbReference type="CDD" id="cd02440">
    <property type="entry name" value="AdoMet_MTases"/>
    <property type="match status" value="1"/>
</dbReference>
<keyword evidence="2 5" id="KW-0808">Transferase</keyword>
<dbReference type="RefSeq" id="WP_305162012.1">
    <property type="nucleotide sequence ID" value="NZ_JAUUTW010000019.1"/>
</dbReference>